<accession>A0A1W6HBI6</accession>
<evidence type="ECO:0000313" key="5">
    <source>
        <dbReference type="Proteomes" id="UP000234439"/>
    </source>
</evidence>
<reference evidence="1 4" key="2">
    <citation type="submission" date="2017-03" db="EMBL/GenBank/DDBJ databases">
        <authorList>
            <person name="Fouts D."/>
            <person name="Stalin M.J."/>
            <person name="Chen L."/>
            <person name="Wright M."/>
            <person name="Sutton G."/>
            <person name="Nguyen K."/>
            <person name="Vanduin D."/>
            <person name="Rojas L."/>
            <person name="Hujer A."/>
            <person name="Hujer K."/>
            <person name="Bonomo R."/>
            <person name="Kreiswirth B."/>
            <person name="Adams M."/>
        </authorList>
    </citation>
    <scope>NUCLEOTIDE SEQUENCE [LARGE SCALE GENOMIC DNA]</scope>
    <source>
        <strain evidence="1 4">39383</strain>
    </source>
</reference>
<dbReference type="EMBL" id="QOHW01000035">
    <property type="protein sequence ID" value="RBZ17052.1"/>
    <property type="molecule type" value="Genomic_DNA"/>
</dbReference>
<reference evidence="2 5" key="1">
    <citation type="journal article" date="2017" name="J. Infect. Dis.">
        <title>An Analysis of the Epidemic of Klebsiella pneumoniae Carbapenemase-Producing K. pneumoniae: Convergence of Two Evolutionary Mechanisms Creates the Perfect Storm.</title>
        <authorList>
            <person name="Rojas L.J."/>
            <person name="Weinstock G.M."/>
            <person name="De La Cadena E."/>
            <person name="Diaz L."/>
            <person name="Rios R."/>
            <person name="Hanson B.M."/>
            <person name="Brown J.S."/>
            <person name="Vats P."/>
            <person name="Phillips D.S."/>
            <person name="Nguyen H."/>
            <person name="Hujer K.M."/>
            <person name="Correa A."/>
            <person name="Adams M.D."/>
            <person name="Perez F."/>
            <person name="Sodergren E."/>
            <person name="Narechania A."/>
            <person name="Planet P.J."/>
            <person name="Villegas M.V."/>
            <person name="Bonomo R.A."/>
            <person name="Arias C.A."/>
        </authorList>
    </citation>
    <scope>NUCLEOTIDE SEQUENCE [LARGE SCALE GENOMIC DNA]</scope>
    <source>
        <strain evidence="2 5">COL-Kpn30</strain>
    </source>
</reference>
<reference evidence="3" key="4">
    <citation type="submission" date="2018-08" db="EMBL/GenBank/DDBJ databases">
        <title>Klebsiella pneumoniae genome sequencing and assembly.</title>
        <authorList>
            <person name="Martins R.C.R."/>
            <person name="Perdigao-Neto L.V."/>
            <person name="Costa S.F."/>
            <person name="Levin A.S.S."/>
        </authorList>
    </citation>
    <scope>NUCLEOTIDE SEQUENCE</scope>
    <source>
        <strain evidence="3">BC_5001</strain>
    </source>
</reference>
<organism evidence="1 4">
    <name type="scientific">Klebsiella pneumoniae</name>
    <dbReference type="NCBI Taxonomy" id="573"/>
    <lineage>
        <taxon>Bacteria</taxon>
        <taxon>Pseudomonadati</taxon>
        <taxon>Pseudomonadota</taxon>
        <taxon>Gammaproteobacteria</taxon>
        <taxon>Enterobacterales</taxon>
        <taxon>Enterobacteriaceae</taxon>
        <taxon>Klebsiella/Raoultella group</taxon>
        <taxon>Klebsiella</taxon>
        <taxon>Klebsiella pneumoniae complex</taxon>
    </lineage>
</organism>
<name>A0A1W6HBI6_KLEPN</name>
<dbReference type="Proteomes" id="UP000196447">
    <property type="component" value="Unassembled WGS sequence"/>
</dbReference>
<evidence type="ECO:0000313" key="1">
    <source>
        <dbReference type="EMBL" id="OVF73620.1"/>
    </source>
</evidence>
<evidence type="ECO:0000313" key="3">
    <source>
        <dbReference type="EMBL" id="RBZ17052.1"/>
    </source>
</evidence>
<evidence type="ECO:0000313" key="4">
    <source>
        <dbReference type="Proteomes" id="UP000196447"/>
    </source>
</evidence>
<comment type="caution">
    <text evidence="1">The sequence shown here is derived from an EMBL/GenBank/DDBJ whole genome shotgun (WGS) entry which is preliminary data.</text>
</comment>
<sequence>MTGVPQLSIVTGKSAALATEADSTASRDINNFFITDSQKVIYAQCGTSKIRNAFPVWGCGTVKLVKPKMG</sequence>
<dbReference type="Proteomes" id="UP000253559">
    <property type="component" value="Unassembled WGS sequence"/>
</dbReference>
<dbReference type="EMBL" id="NCMJ01000281">
    <property type="protein sequence ID" value="PLE23866.1"/>
    <property type="molecule type" value="Genomic_DNA"/>
</dbReference>
<evidence type="ECO:0000313" key="2">
    <source>
        <dbReference type="EMBL" id="PLE23866.1"/>
    </source>
</evidence>
<protein>
    <submittedName>
        <fullName evidence="1">Uncharacterized protein</fullName>
    </submittedName>
</protein>
<reference evidence="3" key="3">
    <citation type="submission" date="2018-07" db="EMBL/GenBank/DDBJ databases">
        <authorList>
            <person name="Martins R.C."/>
            <person name="Perdigao-Neto L.V."/>
            <person name="Costa S.F."/>
            <person name="Levin A.S.S."/>
        </authorList>
    </citation>
    <scope>NUCLEOTIDE SEQUENCE</scope>
    <source>
        <strain evidence="3">BC_5001</strain>
    </source>
</reference>
<dbReference type="Proteomes" id="UP000234439">
    <property type="component" value="Unassembled WGS sequence"/>
</dbReference>
<proteinExistence type="predicted"/>
<dbReference type="EMBL" id="NDBK01000050">
    <property type="protein sequence ID" value="OVF73620.1"/>
    <property type="molecule type" value="Genomic_DNA"/>
</dbReference>
<gene>
    <name evidence="1" type="ORF">B5L96_10400</name>
    <name evidence="2" type="ORF">B6I68_31045</name>
    <name evidence="3" type="ORF">DM078_26180</name>
</gene>
<dbReference type="AlphaFoldDB" id="A0A1W6HBI6"/>